<dbReference type="EMBL" id="HG916852">
    <property type="protein sequence ID" value="CDM56278.1"/>
    <property type="molecule type" value="Genomic_DNA"/>
</dbReference>
<accession>W6RC56</accession>
<reference evidence="1" key="1">
    <citation type="submission" date="2013-11" db="EMBL/GenBank/DDBJ databases">
        <title>Draft genome sequence of the broad-host-range Rhizobium sp. LPU83 strain, a member of the low-genetic diversity Oregon-like Rhizobium sp. group.</title>
        <authorList>
            <person name="Wibberg D."/>
            <person name="Puehler A."/>
            <person name="Schlueter A."/>
        </authorList>
    </citation>
    <scope>NUCLEOTIDE SEQUENCE [LARGE SCALE GENOMIC DNA]</scope>
    <source>
        <strain evidence="1">LPU83</strain>
    </source>
</reference>
<dbReference type="KEGG" id="rhl:LPU83_0596"/>
<dbReference type="Proteomes" id="UP000019443">
    <property type="component" value="Chromosome"/>
</dbReference>
<protein>
    <submittedName>
        <fullName evidence="1">Uncharacterized protein</fullName>
    </submittedName>
</protein>
<organism evidence="1 2">
    <name type="scientific">Rhizobium favelukesii</name>
    <dbReference type="NCBI Taxonomy" id="348824"/>
    <lineage>
        <taxon>Bacteria</taxon>
        <taxon>Pseudomonadati</taxon>
        <taxon>Pseudomonadota</taxon>
        <taxon>Alphaproteobacteria</taxon>
        <taxon>Hyphomicrobiales</taxon>
        <taxon>Rhizobiaceae</taxon>
        <taxon>Rhizobium/Agrobacterium group</taxon>
        <taxon>Rhizobium</taxon>
    </lineage>
</organism>
<dbReference type="AlphaFoldDB" id="W6RC56"/>
<name>W6RC56_9HYPH</name>
<dbReference type="RefSeq" id="WP_024318355.1">
    <property type="nucleotide sequence ID" value="NZ_ATTO01000085.1"/>
</dbReference>
<proteinExistence type="predicted"/>
<gene>
    <name evidence="1" type="ORF">LPU83_0596</name>
</gene>
<sequence length="89" mass="9636">MDLIATRRMSYGTRRLLPGDRFTAPSQTARVLIAIKKAKAAGAEGLGAEPAKPLAVLRTEYQAVTGKRPFHGWDAETLKTKIAEAKDAN</sequence>
<dbReference type="PATRIC" id="fig|348824.6.peg.641"/>
<evidence type="ECO:0000313" key="1">
    <source>
        <dbReference type="EMBL" id="CDM56278.1"/>
    </source>
</evidence>
<keyword evidence="2" id="KW-1185">Reference proteome</keyword>
<evidence type="ECO:0000313" key="2">
    <source>
        <dbReference type="Proteomes" id="UP000019443"/>
    </source>
</evidence>
<dbReference type="HOGENOM" id="CLU_2452557_0_0_5"/>